<sequence>MPAIPASTETSLAQRLALHAKQRWPQLTGIHVCYHGQFGYVEGELADRERLPLMRLRYGGLAHHWGLAIHAPSTGGYEAAIWFTGSPQEALDLVCDLYVASTDS</sequence>
<dbReference type="EMBL" id="JBFALK010000011">
    <property type="protein sequence ID" value="MEV0971045.1"/>
    <property type="molecule type" value="Genomic_DNA"/>
</dbReference>
<dbReference type="Proteomes" id="UP001551675">
    <property type="component" value="Unassembled WGS sequence"/>
</dbReference>
<name>A0ABV3GHD9_MICGL</name>
<organism evidence="1 2">
    <name type="scientific">Microtetraspora glauca</name>
    <dbReference type="NCBI Taxonomy" id="1996"/>
    <lineage>
        <taxon>Bacteria</taxon>
        <taxon>Bacillati</taxon>
        <taxon>Actinomycetota</taxon>
        <taxon>Actinomycetes</taxon>
        <taxon>Streptosporangiales</taxon>
        <taxon>Streptosporangiaceae</taxon>
        <taxon>Microtetraspora</taxon>
    </lineage>
</organism>
<proteinExistence type="predicted"/>
<keyword evidence="2" id="KW-1185">Reference proteome</keyword>
<gene>
    <name evidence="1" type="ORF">AB0I59_20645</name>
</gene>
<reference evidence="1 2" key="1">
    <citation type="submission" date="2024-06" db="EMBL/GenBank/DDBJ databases">
        <title>The Natural Products Discovery Center: Release of the First 8490 Sequenced Strains for Exploring Actinobacteria Biosynthetic Diversity.</title>
        <authorList>
            <person name="Kalkreuter E."/>
            <person name="Kautsar S.A."/>
            <person name="Yang D."/>
            <person name="Bader C.D."/>
            <person name="Teijaro C.N."/>
            <person name="Fluegel L."/>
            <person name="Davis C.M."/>
            <person name="Simpson J.R."/>
            <person name="Lauterbach L."/>
            <person name="Steele A.D."/>
            <person name="Gui C."/>
            <person name="Meng S."/>
            <person name="Li G."/>
            <person name="Viehrig K."/>
            <person name="Ye F."/>
            <person name="Su P."/>
            <person name="Kiefer A.F."/>
            <person name="Nichols A."/>
            <person name="Cepeda A.J."/>
            <person name="Yan W."/>
            <person name="Fan B."/>
            <person name="Jiang Y."/>
            <person name="Adhikari A."/>
            <person name="Zheng C.-J."/>
            <person name="Schuster L."/>
            <person name="Cowan T.M."/>
            <person name="Smanski M.J."/>
            <person name="Chevrette M.G."/>
            <person name="De Carvalho L.P.S."/>
            <person name="Shen B."/>
        </authorList>
    </citation>
    <scope>NUCLEOTIDE SEQUENCE [LARGE SCALE GENOMIC DNA]</scope>
    <source>
        <strain evidence="1 2">NPDC050100</strain>
    </source>
</reference>
<evidence type="ECO:0000313" key="2">
    <source>
        <dbReference type="Proteomes" id="UP001551675"/>
    </source>
</evidence>
<accession>A0ABV3GHD9</accession>
<evidence type="ECO:0000313" key="1">
    <source>
        <dbReference type="EMBL" id="MEV0971045.1"/>
    </source>
</evidence>
<dbReference type="RefSeq" id="WP_061259755.1">
    <property type="nucleotide sequence ID" value="NZ_JBFALK010000011.1"/>
</dbReference>
<comment type="caution">
    <text evidence="1">The sequence shown here is derived from an EMBL/GenBank/DDBJ whole genome shotgun (WGS) entry which is preliminary data.</text>
</comment>
<protein>
    <submittedName>
        <fullName evidence="1">Uncharacterized protein</fullName>
    </submittedName>
</protein>